<evidence type="ECO:0000313" key="3">
    <source>
        <dbReference type="EMBL" id="CAF3628381.1"/>
    </source>
</evidence>
<dbReference type="Proteomes" id="UP000663865">
    <property type="component" value="Unassembled WGS sequence"/>
</dbReference>
<evidence type="ECO:0000313" key="5">
    <source>
        <dbReference type="Proteomes" id="UP000663838"/>
    </source>
</evidence>
<feature type="compositionally biased region" description="Polar residues" evidence="1">
    <location>
        <begin position="173"/>
        <end position="182"/>
    </location>
</feature>
<sequence>MNSTFEYAQSNLPSNTIFIFWTHTLNEIGARNNNAGNWTPNHFVPLILPSNNPEFQTNLSHPQVLSSDTTPTKSTRKNSIATQVRIPNFNMEDGEQQLFLTSPMISQPAEEISTTPRTKRRQYSIENNSNADTTNVENQRTFARERMSINRAHAIPEEVERQRVLVRQRSATRRASFTSQEIEQQRALSRERNSTTRASLTPEEAVQQRILASMRTMATRATASPKIAEEQRVLTRKRIATRRAAYTPEEVFFKKTSKSKQIVTKTGVYKIIEVEWSKPADTECKTSCLKKLIQQMSMSSLAEGVCGICNIRCYQIDLRRLPLNKIPSIELLKTPEDLCSGVPCIQRTQNLHSNEKYNINNDVDLAAVEVEADGEVQSSMNNLSFTSINDVVFYERGLHCSLDKKKRYFIHCDICMECWSALTKEKIPKFSVANKIWMGDMPNELQGLTIPEQRLIALYRHNSCIVKLHSSFHSEATAQSAIKGNCIAFPQDMVNIAATLPLELEGLCGSLKIIFVGCRTPERSELKNLLTVRKKKVLNPL</sequence>
<dbReference type="EMBL" id="CAJOBS010000677">
    <property type="protein sequence ID" value="CAF4623677.1"/>
    <property type="molecule type" value="Genomic_DNA"/>
</dbReference>
<proteinExistence type="predicted"/>
<reference evidence="4" key="1">
    <citation type="submission" date="2021-02" db="EMBL/GenBank/DDBJ databases">
        <authorList>
            <person name="Nowell W R."/>
        </authorList>
    </citation>
    <scope>NUCLEOTIDE SEQUENCE</scope>
</reference>
<dbReference type="Proteomes" id="UP000663838">
    <property type="component" value="Unassembled WGS sequence"/>
</dbReference>
<comment type="caution">
    <text evidence="4">The sequence shown here is derived from an EMBL/GenBank/DDBJ whole genome shotgun (WGS) entry which is preliminary data.</text>
</comment>
<feature type="region of interest" description="Disordered" evidence="1">
    <location>
        <begin position="169"/>
        <end position="203"/>
    </location>
</feature>
<dbReference type="AlphaFoldDB" id="A0A821DMQ6"/>
<dbReference type="Pfam" id="PF20209">
    <property type="entry name" value="DUF6570"/>
    <property type="match status" value="1"/>
</dbReference>
<feature type="domain" description="DUF6570" evidence="2">
    <location>
        <begin position="424"/>
        <end position="539"/>
    </location>
</feature>
<accession>A0A821DMQ6</accession>
<evidence type="ECO:0000256" key="1">
    <source>
        <dbReference type="SAM" id="MobiDB-lite"/>
    </source>
</evidence>
<dbReference type="EMBL" id="CAJNYV010004003">
    <property type="protein sequence ID" value="CAF3628381.1"/>
    <property type="molecule type" value="Genomic_DNA"/>
</dbReference>
<name>A0A821DMQ6_9BILA</name>
<feature type="region of interest" description="Disordered" evidence="1">
    <location>
        <begin position="54"/>
        <end position="77"/>
    </location>
</feature>
<dbReference type="InterPro" id="IPR046700">
    <property type="entry name" value="DUF6570"/>
</dbReference>
<evidence type="ECO:0000313" key="4">
    <source>
        <dbReference type="EMBL" id="CAF4623677.1"/>
    </source>
</evidence>
<organism evidence="4 5">
    <name type="scientific">Rotaria socialis</name>
    <dbReference type="NCBI Taxonomy" id="392032"/>
    <lineage>
        <taxon>Eukaryota</taxon>
        <taxon>Metazoa</taxon>
        <taxon>Spiralia</taxon>
        <taxon>Gnathifera</taxon>
        <taxon>Rotifera</taxon>
        <taxon>Eurotatoria</taxon>
        <taxon>Bdelloidea</taxon>
        <taxon>Philodinida</taxon>
        <taxon>Philodinidae</taxon>
        <taxon>Rotaria</taxon>
    </lineage>
</organism>
<gene>
    <name evidence="3" type="ORF">KIK155_LOCUS22281</name>
    <name evidence="4" type="ORF">TOA249_LOCUS12134</name>
</gene>
<evidence type="ECO:0000259" key="2">
    <source>
        <dbReference type="Pfam" id="PF20209"/>
    </source>
</evidence>
<protein>
    <recommendedName>
        <fullName evidence="2">DUF6570 domain-containing protein</fullName>
    </recommendedName>
</protein>